<gene>
    <name evidence="2" type="ORF">KK083_20000</name>
</gene>
<dbReference type="EMBL" id="JAHESF010000022">
    <property type="protein sequence ID" value="MBT1699190.1"/>
    <property type="molecule type" value="Genomic_DNA"/>
</dbReference>
<reference evidence="2 3" key="1">
    <citation type="submission" date="2021-05" db="EMBL/GenBank/DDBJ databases">
        <title>A Polyphasic approach of four new species of the genus Ohtaekwangia: Ohtaekwangia histidinii sp. nov., Ohtaekwangia cretensis sp. nov., Ohtaekwangia indiensis sp. nov., Ohtaekwangia reichenbachii sp. nov. from diverse environment.</title>
        <authorList>
            <person name="Octaviana S."/>
        </authorList>
    </citation>
    <scope>NUCLEOTIDE SEQUENCE [LARGE SCALE GENOMIC DNA]</scope>
    <source>
        <strain evidence="2 3">PWU4</strain>
    </source>
</reference>
<keyword evidence="3" id="KW-1185">Reference proteome</keyword>
<keyword evidence="1" id="KW-0812">Transmembrane</keyword>
<proteinExistence type="predicted"/>
<dbReference type="AlphaFoldDB" id="A0AAP2GQQ0"/>
<name>A0AAP2GQQ0_9BACT</name>
<evidence type="ECO:0000313" key="2">
    <source>
        <dbReference type="EMBL" id="MBT1699190.1"/>
    </source>
</evidence>
<keyword evidence="1" id="KW-1133">Transmembrane helix</keyword>
<evidence type="ECO:0000313" key="3">
    <source>
        <dbReference type="Proteomes" id="UP001319200"/>
    </source>
</evidence>
<keyword evidence="1" id="KW-0472">Membrane</keyword>
<comment type="caution">
    <text evidence="2">The sequence shown here is derived from an EMBL/GenBank/DDBJ whole genome shotgun (WGS) entry which is preliminary data.</text>
</comment>
<organism evidence="2 3">
    <name type="scientific">Chryseosolibacter histidini</name>
    <dbReference type="NCBI Taxonomy" id="2782349"/>
    <lineage>
        <taxon>Bacteria</taxon>
        <taxon>Pseudomonadati</taxon>
        <taxon>Bacteroidota</taxon>
        <taxon>Cytophagia</taxon>
        <taxon>Cytophagales</taxon>
        <taxon>Chryseotaleaceae</taxon>
        <taxon>Chryseosolibacter</taxon>
    </lineage>
</organism>
<feature type="transmembrane region" description="Helical" evidence="1">
    <location>
        <begin position="21"/>
        <end position="42"/>
    </location>
</feature>
<accession>A0AAP2GQQ0</accession>
<dbReference type="Proteomes" id="UP001319200">
    <property type="component" value="Unassembled WGS sequence"/>
</dbReference>
<evidence type="ECO:0000256" key="1">
    <source>
        <dbReference type="SAM" id="Phobius"/>
    </source>
</evidence>
<sequence length="215" mass="23996">MSDVYRHILAHTTQRFSLGSIYIGRLIKSFAVLLCFSSTVFFTACNSPLSGDAYVKWVRDYDNGLHVKKQEAGYEFDLQYQPPQYITLQRAGIAPGLESGSALQHYVLSISPSGSAADLVSHGVASHTEHQQKLYYFSYEFQQDISLEENGRKLPCALFHYQRSNGITNISTFVLAFETSDMESKEATLVISSGHFSALPVRIRISKDNIPSLAI</sequence>
<dbReference type="RefSeq" id="WP_254166861.1">
    <property type="nucleotide sequence ID" value="NZ_JAHESF010000022.1"/>
</dbReference>
<protein>
    <submittedName>
        <fullName evidence="2">Uncharacterized protein</fullName>
    </submittedName>
</protein>